<dbReference type="PROSITE" id="PS50853">
    <property type="entry name" value="FN3"/>
    <property type="match status" value="1"/>
</dbReference>
<dbReference type="CDD" id="cd00063">
    <property type="entry name" value="FN3"/>
    <property type="match status" value="1"/>
</dbReference>
<accession>A0A553RH82</accession>
<dbReference type="STRING" id="623744.A0A553RH82"/>
<dbReference type="AlphaFoldDB" id="A0A553RH82"/>
<evidence type="ECO:0000256" key="3">
    <source>
        <dbReference type="SAM" id="SignalP"/>
    </source>
</evidence>
<proteinExistence type="predicted"/>
<comment type="caution">
    <text evidence="5">The sequence shown here is derived from an EMBL/GenBank/DDBJ whole genome shotgun (WGS) entry which is preliminary data.</text>
</comment>
<keyword evidence="3" id="KW-0732">Signal</keyword>
<evidence type="ECO:0000313" key="5">
    <source>
        <dbReference type="EMBL" id="TRZ01541.1"/>
    </source>
</evidence>
<feature type="signal peptide" evidence="3">
    <location>
        <begin position="1"/>
        <end position="19"/>
    </location>
</feature>
<dbReference type="InterPro" id="IPR036116">
    <property type="entry name" value="FN3_sf"/>
</dbReference>
<evidence type="ECO:0000259" key="4">
    <source>
        <dbReference type="PROSITE" id="PS50853"/>
    </source>
</evidence>
<dbReference type="Gene3D" id="2.60.40.10">
    <property type="entry name" value="Immunoglobulins"/>
    <property type="match status" value="1"/>
</dbReference>
<dbReference type="InterPro" id="IPR003961">
    <property type="entry name" value="FN3_dom"/>
</dbReference>
<dbReference type="SUPFAM" id="SSF49265">
    <property type="entry name" value="Fibronectin type III"/>
    <property type="match status" value="1"/>
</dbReference>
<dbReference type="InterPro" id="IPR013783">
    <property type="entry name" value="Ig-like_fold"/>
</dbReference>
<sequence length="360" mass="39885">MSIKLVLLVVCGAPQRVSVVQLSNSSTVRVSWQSPPLDVPEELILEYRVRCVGNESQQMVNRSVDGDMMWVMLEGLIPESVYRVQVAAVTSAAVCVYSQPVFIFLKGAIDQSISVVNDESVSLSEQITGVVRQPAFIAGIGVSSWMILMGFSAWIYCRHRRRKELGHYTTSFAYTPAVALSRGDGVDLVNGRPCLLQSQVGNYPWLADSWPTSNLSRNGKESVNCCSGRLDSKDQYYNTSGFSNYQSHNGKYSPTSNDGAIYCTINPSDVHDLCSLYSQGPDPYTSTPALSKTDLYSMDQWSLHSSHSGAEYAKLQYPRGEHAKQMKQKSLTQTSSPTWSDVLSSHSAQHKEIRTPNKRQ</sequence>
<keyword evidence="2" id="KW-1133">Transmembrane helix</keyword>
<organism evidence="5 6">
    <name type="scientific">Danionella cerebrum</name>
    <dbReference type="NCBI Taxonomy" id="2873325"/>
    <lineage>
        <taxon>Eukaryota</taxon>
        <taxon>Metazoa</taxon>
        <taxon>Chordata</taxon>
        <taxon>Craniata</taxon>
        <taxon>Vertebrata</taxon>
        <taxon>Euteleostomi</taxon>
        <taxon>Actinopterygii</taxon>
        <taxon>Neopterygii</taxon>
        <taxon>Teleostei</taxon>
        <taxon>Ostariophysi</taxon>
        <taxon>Cypriniformes</taxon>
        <taxon>Danionidae</taxon>
        <taxon>Danioninae</taxon>
        <taxon>Danionella</taxon>
    </lineage>
</organism>
<evidence type="ECO:0000256" key="1">
    <source>
        <dbReference type="SAM" id="MobiDB-lite"/>
    </source>
</evidence>
<feature type="non-terminal residue" evidence="5">
    <location>
        <position position="360"/>
    </location>
</feature>
<dbReference type="OrthoDB" id="8921048at2759"/>
<keyword evidence="2" id="KW-0472">Membrane</keyword>
<feature type="chain" id="PRO_5021808031" description="Fibronectin type-III domain-containing protein" evidence="3">
    <location>
        <begin position="20"/>
        <end position="360"/>
    </location>
</feature>
<feature type="transmembrane region" description="Helical" evidence="2">
    <location>
        <begin position="135"/>
        <end position="157"/>
    </location>
</feature>
<reference evidence="5 6" key="1">
    <citation type="journal article" date="2019" name="Sci. Data">
        <title>Hybrid genome assembly and annotation of Danionella translucida.</title>
        <authorList>
            <person name="Kadobianskyi M."/>
            <person name="Schulze L."/>
            <person name="Schuelke M."/>
            <person name="Judkewitz B."/>
        </authorList>
    </citation>
    <scope>NUCLEOTIDE SEQUENCE [LARGE SCALE GENOMIC DNA]</scope>
    <source>
        <strain evidence="5 6">Bolton</strain>
    </source>
</reference>
<feature type="compositionally biased region" description="Basic and acidic residues" evidence="1">
    <location>
        <begin position="349"/>
        <end position="360"/>
    </location>
</feature>
<dbReference type="SMART" id="SM00060">
    <property type="entry name" value="FN3"/>
    <property type="match status" value="1"/>
</dbReference>
<dbReference type="Pfam" id="PF00041">
    <property type="entry name" value="fn3"/>
    <property type="match status" value="1"/>
</dbReference>
<gene>
    <name evidence="5" type="ORF">DNTS_018952</name>
</gene>
<evidence type="ECO:0000313" key="6">
    <source>
        <dbReference type="Proteomes" id="UP000316079"/>
    </source>
</evidence>
<dbReference type="EMBL" id="SRMA01024075">
    <property type="protein sequence ID" value="TRZ01541.1"/>
    <property type="molecule type" value="Genomic_DNA"/>
</dbReference>
<name>A0A553RH82_9TELE</name>
<feature type="domain" description="Fibronectin type-III" evidence="4">
    <location>
        <begin position="13"/>
        <end position="108"/>
    </location>
</feature>
<keyword evidence="6" id="KW-1185">Reference proteome</keyword>
<evidence type="ECO:0000256" key="2">
    <source>
        <dbReference type="SAM" id="Phobius"/>
    </source>
</evidence>
<keyword evidence="2" id="KW-0812">Transmembrane</keyword>
<protein>
    <recommendedName>
        <fullName evidence="4">Fibronectin type-III domain-containing protein</fullName>
    </recommendedName>
</protein>
<feature type="compositionally biased region" description="Polar residues" evidence="1">
    <location>
        <begin position="328"/>
        <end position="347"/>
    </location>
</feature>
<feature type="region of interest" description="Disordered" evidence="1">
    <location>
        <begin position="320"/>
        <end position="360"/>
    </location>
</feature>
<dbReference type="Proteomes" id="UP000316079">
    <property type="component" value="Unassembled WGS sequence"/>
</dbReference>